<evidence type="ECO:0000313" key="2">
    <source>
        <dbReference type="Proteomes" id="UP000064920"/>
    </source>
</evidence>
<proteinExistence type="predicted"/>
<dbReference type="EMBL" id="CP012023">
    <property type="protein sequence ID" value="ALI56806.1"/>
    <property type="molecule type" value="Genomic_DNA"/>
</dbReference>
<dbReference type="Proteomes" id="UP000064920">
    <property type="component" value="Chromosome"/>
</dbReference>
<dbReference type="KEGG" id="cmar:IMCC12053_2859"/>
<evidence type="ECO:0000313" key="1">
    <source>
        <dbReference type="EMBL" id="ALI56806.1"/>
    </source>
</evidence>
<accession>A0A0N9ZJC6</accession>
<organism evidence="1 2">
    <name type="scientific">Celeribacter marinus</name>
    <dbReference type="NCBI Taxonomy" id="1397108"/>
    <lineage>
        <taxon>Bacteria</taxon>
        <taxon>Pseudomonadati</taxon>
        <taxon>Pseudomonadota</taxon>
        <taxon>Alphaproteobacteria</taxon>
        <taxon>Rhodobacterales</taxon>
        <taxon>Roseobacteraceae</taxon>
        <taxon>Celeribacter</taxon>
    </lineage>
</organism>
<sequence length="47" mass="5477">MRSIERFTCLTSYLGLARIALRAVLAVGSFRWRKPKGVLRHEQMFLP</sequence>
<protein>
    <submittedName>
        <fullName evidence="1">Uncharacterized protein</fullName>
    </submittedName>
</protein>
<dbReference type="AlphaFoldDB" id="A0A0N9ZJC6"/>
<dbReference type="PATRIC" id="fig|1397108.4.peg.2923"/>
<keyword evidence="2" id="KW-1185">Reference proteome</keyword>
<name>A0A0N9ZJC6_9RHOB</name>
<reference evidence="1 2" key="1">
    <citation type="submission" date="2015-05" db="EMBL/GenBank/DDBJ databases">
        <authorList>
            <person name="Wang D.B."/>
            <person name="Wang M."/>
        </authorList>
    </citation>
    <scope>NUCLEOTIDE SEQUENCE [LARGE SCALE GENOMIC DNA]</scope>
    <source>
        <strain evidence="1 2">IMCC 12053</strain>
    </source>
</reference>
<gene>
    <name evidence="1" type="ORF">IMCC12053_2859</name>
</gene>